<dbReference type="OrthoDB" id="2280749at2759"/>
<organism evidence="1 2">
    <name type="scientific">Phycomyces blakesleeanus (strain ATCC 8743b / DSM 1359 / FGSC 10004 / NBRC 33097 / NRRL 1555)</name>
    <dbReference type="NCBI Taxonomy" id="763407"/>
    <lineage>
        <taxon>Eukaryota</taxon>
        <taxon>Fungi</taxon>
        <taxon>Fungi incertae sedis</taxon>
        <taxon>Mucoromycota</taxon>
        <taxon>Mucoromycotina</taxon>
        <taxon>Mucoromycetes</taxon>
        <taxon>Mucorales</taxon>
        <taxon>Phycomycetaceae</taxon>
        <taxon>Phycomyces</taxon>
    </lineage>
</organism>
<dbReference type="EMBL" id="KV441028">
    <property type="protein sequence ID" value="OAD65378.1"/>
    <property type="molecule type" value="Genomic_DNA"/>
</dbReference>
<proteinExistence type="predicted"/>
<reference evidence="2" key="1">
    <citation type="submission" date="2015-06" db="EMBL/GenBank/DDBJ databases">
        <title>Expansion of signal transduction pathways in fungi by whole-genome duplication.</title>
        <authorList>
            <consortium name="DOE Joint Genome Institute"/>
            <person name="Corrochano L.M."/>
            <person name="Kuo A."/>
            <person name="Marcet-Houben M."/>
            <person name="Polaino S."/>
            <person name="Salamov A."/>
            <person name="Villalobos J.M."/>
            <person name="Alvarez M.I."/>
            <person name="Avalos J."/>
            <person name="Benito E.P."/>
            <person name="Benoit I."/>
            <person name="Burger G."/>
            <person name="Camino L.P."/>
            <person name="Canovas D."/>
            <person name="Cerda-Olmedo E."/>
            <person name="Cheng J.-F."/>
            <person name="Dominguez A."/>
            <person name="Elias M."/>
            <person name="Eslava A.P."/>
            <person name="Glaser F."/>
            <person name="Grimwood J."/>
            <person name="Gutierrez G."/>
            <person name="Heitman J."/>
            <person name="Henrissat B."/>
            <person name="Iturriaga E.A."/>
            <person name="Lang B.F."/>
            <person name="Lavin J.L."/>
            <person name="Lee S."/>
            <person name="Li W."/>
            <person name="Lindquist E."/>
            <person name="Lopez-Garcia S."/>
            <person name="Luque E.M."/>
            <person name="Marcos A.T."/>
            <person name="Martin J."/>
            <person name="McCluskey K."/>
            <person name="Medina H.R."/>
            <person name="Miralles-Duran A."/>
            <person name="Miyazaki A."/>
            <person name="Munoz-Torres E."/>
            <person name="Oguiza J.A."/>
            <person name="Ohm R."/>
            <person name="Olmedo M."/>
            <person name="Orejas M."/>
            <person name="Ortiz-Castellanos L."/>
            <person name="Pisabarro A.G."/>
            <person name="Rodriguez-Romero J."/>
            <person name="Ruiz-Herrera J."/>
            <person name="Ruiz-Vazquez R."/>
            <person name="Sanz C."/>
            <person name="Schackwitz W."/>
            <person name="Schmutz J."/>
            <person name="Shahriari M."/>
            <person name="Shelest E."/>
            <person name="Silva-Franco F."/>
            <person name="Soanes D."/>
            <person name="Syed K."/>
            <person name="Tagua V.G."/>
            <person name="Talbot N.J."/>
            <person name="Thon M."/>
            <person name="De vries R.P."/>
            <person name="Wiebenga A."/>
            <person name="Yadav J.S."/>
            <person name="Braun E.L."/>
            <person name="Baker S."/>
            <person name="Garre V."/>
            <person name="Horwitz B."/>
            <person name="Torres-Martinez S."/>
            <person name="Idnurm A."/>
            <person name="Herrera-Estrella A."/>
            <person name="Gabaldon T."/>
            <person name="Grigoriev I.V."/>
        </authorList>
    </citation>
    <scope>NUCLEOTIDE SEQUENCE [LARGE SCALE GENOMIC DNA]</scope>
    <source>
        <strain evidence="2">NRRL 1555(-)</strain>
    </source>
</reference>
<dbReference type="InParanoid" id="A0A167J7H5"/>
<gene>
    <name evidence="1" type="ORF">PHYBLDRAFT_176146</name>
</gene>
<accession>A0A167J7H5</accession>
<dbReference type="Proteomes" id="UP000077315">
    <property type="component" value="Unassembled WGS sequence"/>
</dbReference>
<dbReference type="RefSeq" id="XP_018283418.1">
    <property type="nucleotide sequence ID" value="XM_018437671.1"/>
</dbReference>
<keyword evidence="2" id="KW-1185">Reference proteome</keyword>
<protein>
    <submittedName>
        <fullName evidence="1">Uncharacterized protein</fullName>
    </submittedName>
</protein>
<name>A0A167J7H5_PHYB8</name>
<dbReference type="VEuPathDB" id="FungiDB:PHYBLDRAFT_176146"/>
<dbReference type="GeneID" id="28998577"/>
<evidence type="ECO:0000313" key="1">
    <source>
        <dbReference type="EMBL" id="OAD65378.1"/>
    </source>
</evidence>
<dbReference type="AlphaFoldDB" id="A0A167J7H5"/>
<evidence type="ECO:0000313" key="2">
    <source>
        <dbReference type="Proteomes" id="UP000077315"/>
    </source>
</evidence>
<sequence>MLKAAYVQKRPQSSINIEVDESVFADLNKNKTRRLSEKRRFDKILSVEERLALSSIKISNQVKLPEYQLPNNSHSLIKNWKKALNDKVDVFLQKPPPTNREEMIIANILSTLDTSSFSLLEGVPKEYLTTRPDIIIICYERVEVGCGEVKPPKKSRDLIDIDRARIAEICKRQLHLRLQTSSSTKEHCTFGILVGEIGMLLMWYFEIEKKYFIDYDTERLSLNLFGVGHLGALEIG</sequence>